<gene>
    <name evidence="1" type="ORF">BFJ72_g14385</name>
</gene>
<comment type="caution">
    <text evidence="1">The sequence shown here is derived from an EMBL/GenBank/DDBJ whole genome shotgun (WGS) entry which is preliminary data.</text>
</comment>
<dbReference type="EMBL" id="MRDB01000105">
    <property type="protein sequence ID" value="RKL24011.1"/>
    <property type="molecule type" value="Genomic_DNA"/>
</dbReference>
<sequence>MANLEDALVDKCLKRARDYGGVPFTKQRLASRCFSDISMHGPEANTSVRLKGTRGLGLKRQRRLFPSGPLGVIRYAEPGVLEVEFPSVELLTALDGRHTTRRALAAFFTGPSKAFPDKMPVAVALQFAQQHLRVDLDPEVVELAHQNTTDEPFGNGSHLIQQLLEIEDVAVARRWRTLDMDKWRAAGLTWPLIRPPRLRPAPPKAPGVVYRVSERHARLLRHFDQADDAGKLFIEQSAPRFGSASHALAATFCEKLLKAVLFPEDFSGRHLTLGLVHLTSEKPMNDAQCLALRDLIIASTFPANEHGYAAPRFRYVAVVRDGDCPRSVPRDATVLYHYLPAAWERAGAGSDADAFIRGLLNQSPFHAKSIRLEHRPNSWDALWSIAAVSPSDNMPTLVLIEKPDRSVEGVVMREVGTFGSHATLADTYPEPGQAQAALQQLVELEPYAPFLRWYKESNIAAASLDEACTRAPQSPQGQKFVIVYRRDEWLWGIWNNPGLQHYAGNGSLVLSSVADFHGSRVSMAKRATRPGLDDAKGRQTIVGDGAALERALALAKMARSDEPKFGEYESHPGVKALCAWWNAAAPDNMRTAGCFRLYAWDDAKQIFLAGDPEEPAMQADVLADGGAYAIFEREGCPTIAAQFYRGREYNQEQSGGSIVFSASGIEAYDVGLNAADMDEAYYSARGLCAPHVQAFAGNGAQ</sequence>
<evidence type="ECO:0000313" key="1">
    <source>
        <dbReference type="EMBL" id="RKL24011.1"/>
    </source>
</evidence>
<dbReference type="AlphaFoldDB" id="A0A420S412"/>
<dbReference type="Proteomes" id="UP000283569">
    <property type="component" value="Unassembled WGS sequence"/>
</dbReference>
<proteinExistence type="predicted"/>
<accession>A0A420S412</accession>
<reference evidence="1 2" key="1">
    <citation type="journal article" date="2018" name="Sci. Rep.">
        <title>Characterisation of pathogen-specific regions and novel effector candidates in Fusarium oxysporum f. sp. cepae.</title>
        <authorList>
            <person name="Armitage A.D."/>
            <person name="Taylor A."/>
            <person name="Sobczyk M.K."/>
            <person name="Baxter L."/>
            <person name="Greenfield B.P."/>
            <person name="Bates H.J."/>
            <person name="Wilson F."/>
            <person name="Jackson A.C."/>
            <person name="Ott S."/>
            <person name="Harrison R.J."/>
            <person name="Clarkson J.P."/>
        </authorList>
    </citation>
    <scope>NUCLEOTIDE SEQUENCE [LARGE SCALE GENOMIC DNA]</scope>
    <source>
        <strain evidence="1 2">Fp_A8</strain>
    </source>
</reference>
<protein>
    <submittedName>
        <fullName evidence="1">Uncharacterized protein</fullName>
    </submittedName>
</protein>
<organism evidence="1 2">
    <name type="scientific">Gibberella intermedia</name>
    <name type="common">Bulb rot disease fungus</name>
    <name type="synonym">Fusarium proliferatum</name>
    <dbReference type="NCBI Taxonomy" id="948311"/>
    <lineage>
        <taxon>Eukaryota</taxon>
        <taxon>Fungi</taxon>
        <taxon>Dikarya</taxon>
        <taxon>Ascomycota</taxon>
        <taxon>Pezizomycotina</taxon>
        <taxon>Sordariomycetes</taxon>
        <taxon>Hypocreomycetidae</taxon>
        <taxon>Hypocreales</taxon>
        <taxon>Nectriaceae</taxon>
        <taxon>Fusarium</taxon>
        <taxon>Fusarium fujikuroi species complex</taxon>
    </lineage>
</organism>
<name>A0A420S412_GIBIN</name>
<evidence type="ECO:0000313" key="2">
    <source>
        <dbReference type="Proteomes" id="UP000283569"/>
    </source>
</evidence>